<dbReference type="EMBL" id="MF919534">
    <property type="protein sequence ID" value="ATS92944.1"/>
    <property type="molecule type" value="Genomic_DNA"/>
</dbReference>
<evidence type="ECO:0000313" key="1">
    <source>
        <dbReference type="EMBL" id="ATS92944.1"/>
    </source>
</evidence>
<dbReference type="Proteomes" id="UP000240916">
    <property type="component" value="Segment"/>
</dbReference>
<name>A0A2D2W429_9CAUD</name>
<protein>
    <submittedName>
        <fullName evidence="1">Uncharacterized protein</fullName>
    </submittedName>
</protein>
<proteinExistence type="predicted"/>
<organism evidence="1 2">
    <name type="scientific">Mycobacterium phage Superphikiman</name>
    <dbReference type="NCBI Taxonomy" id="2041551"/>
    <lineage>
        <taxon>Viruses</taxon>
        <taxon>Duplodnaviria</taxon>
        <taxon>Heunggongvirae</taxon>
        <taxon>Uroviricota</taxon>
        <taxon>Caudoviricetes</taxon>
        <taxon>Omegavirus</taxon>
        <taxon>Omegavirus courthouse</taxon>
    </lineage>
</organism>
<sequence length="67" mass="7603">MNYEYQLVIAKNAARETEALIRNALEYLAEARSTVIDHLSAPNDIYARLTIVQDLGLVEDNLRKALK</sequence>
<gene>
    <name evidence="1" type="ORF">SEA_SUPERPHIKIMAN_102</name>
</gene>
<accession>A0A2D2W429</accession>
<reference evidence="1 2" key="1">
    <citation type="submission" date="2017-09" db="EMBL/GenBank/DDBJ databases">
        <authorList>
            <person name="Pradhan P."/>
            <person name="Aluri L.S."/>
            <person name="Anandarajan D."/>
            <person name="Beiriger J.C."/>
            <person name="Bethamcharla R."/>
            <person name="Betini N."/>
            <person name="Bhatt S.D."/>
            <person name="Chengalvala S."/>
            <person name="Cox N.E."/>
            <person name="Delvadia B.P."/>
            <person name="Desai A.S."/>
            <person name="Devaney A.M."/>
            <person name="Doyle B.K."/>
            <person name="Edgerton A.O."/>
            <person name="Erlich M.C."/>
            <person name="Fitzpatrick K.C."/>
            <person name="Gajjar E.A."/>
            <person name="Ganguly A."/>
            <person name="Gill R.S."/>
            <person name="Goldman M.G."/>
            <person name="Good P.M."/>
            <person name="Gupta N."/>
            <person name="Haddad L.M."/>
            <person name="Han E.J."/>
            <person name="Jain S."/>
            <person name="Jiang A."/>
            <person name="Jurgielewicz A.D."/>
            <person name="Kainth D.K."/>
            <person name="Karam J.M."/>
            <person name="Kodavatiganti M."/>
            <person name="Kriete S.J."/>
            <person name="MacDonald C.E."/>
            <person name="Maret J.P."/>
            <person name="Mathew A.E."/>
            <person name="Nako S."/>
            <person name="Natrajan M."/>
            <person name="Nishu N.M."/>
            <person name="Parikh A."/>
            <person name="Patel N."/>
            <person name="Patel P.D."/>
            <person name="Patel S."/>
            <person name="Patra K."/>
            <person name="Pumpuckdee D."/>
            <person name="Rai K."/>
            <person name="Ramanathan A."/>
            <person name="Sarkar A."/>
            <person name="Schaffer B.L."/>
            <person name="Shah P."/>
            <person name="Tata R.K."/>
            <person name="Tawfik A.H."/>
            <person name="Thuremella B.T."/>
            <person name="Toma J."/>
            <person name="Tran T.L."/>
            <person name="Veera S."/>
            <person name="Vemulapalli V.K."/>
            <person name="Vidas T.V."/>
            <person name="Vieira K.S."/>
            <person name="Vijayakumar G."/>
            <person name="Walor T.A."/>
            <person name="White C.R."/>
            <person name="Wong B.M."/>
            <person name="Zhao Sl."/>
            <person name="McDonald M.T."/>
            <person name="Dalia R."/>
            <person name="Little J.L."/>
            <person name="Gurney S.M.R."/>
            <person name="Bollivar D.W."/>
            <person name="Garlena R.A."/>
            <person name="Russell D.A."/>
            <person name="Pope W.H."/>
            <person name="Jacobs-Sera D."/>
            <person name="Hendrix R.W."/>
            <person name="Hatfull G.F."/>
        </authorList>
    </citation>
    <scope>NUCLEOTIDE SEQUENCE [LARGE SCALE GENOMIC DNA]</scope>
</reference>
<evidence type="ECO:0000313" key="2">
    <source>
        <dbReference type="Proteomes" id="UP000240916"/>
    </source>
</evidence>